<reference evidence="2" key="3">
    <citation type="submission" date="2015-04" db="UniProtKB">
        <authorList>
            <consortium name="EnsemblPlants"/>
        </authorList>
    </citation>
    <scope>IDENTIFICATION</scope>
    <source>
        <strain evidence="2">cv. Jemalong A17</strain>
    </source>
</reference>
<dbReference type="PaxDb" id="3880-AES61502"/>
<evidence type="ECO:0000313" key="3">
    <source>
        <dbReference type="Proteomes" id="UP000002051"/>
    </source>
</evidence>
<organism evidence="1 3">
    <name type="scientific">Medicago truncatula</name>
    <name type="common">Barrel medic</name>
    <name type="synonym">Medicago tribuloides</name>
    <dbReference type="NCBI Taxonomy" id="3880"/>
    <lineage>
        <taxon>Eukaryota</taxon>
        <taxon>Viridiplantae</taxon>
        <taxon>Streptophyta</taxon>
        <taxon>Embryophyta</taxon>
        <taxon>Tracheophyta</taxon>
        <taxon>Spermatophyta</taxon>
        <taxon>Magnoliopsida</taxon>
        <taxon>eudicotyledons</taxon>
        <taxon>Gunneridae</taxon>
        <taxon>Pentapetalae</taxon>
        <taxon>rosids</taxon>
        <taxon>fabids</taxon>
        <taxon>Fabales</taxon>
        <taxon>Fabaceae</taxon>
        <taxon>Papilionoideae</taxon>
        <taxon>50 kb inversion clade</taxon>
        <taxon>NPAAA clade</taxon>
        <taxon>Hologalegina</taxon>
        <taxon>IRL clade</taxon>
        <taxon>Trifolieae</taxon>
        <taxon>Medicago</taxon>
    </lineage>
</organism>
<dbReference type="HOGENOM" id="CLU_1995989_0_0_1"/>
<dbReference type="AlphaFoldDB" id="G7IAC1"/>
<keyword evidence="3" id="KW-1185">Reference proteome</keyword>
<accession>G7IAC1</accession>
<dbReference type="PANTHER" id="PTHR48462">
    <property type="entry name" value="PROTEIN, PUTATIVE-RELATED"/>
    <property type="match status" value="1"/>
</dbReference>
<dbReference type="Proteomes" id="UP000002051">
    <property type="component" value="Unassembled WGS sequence"/>
</dbReference>
<reference evidence="1 3" key="2">
    <citation type="journal article" date="2014" name="BMC Genomics">
        <title>An improved genome release (version Mt4.0) for the model legume Medicago truncatula.</title>
        <authorList>
            <person name="Tang H."/>
            <person name="Krishnakumar V."/>
            <person name="Bidwell S."/>
            <person name="Rosen B."/>
            <person name="Chan A."/>
            <person name="Zhou S."/>
            <person name="Gentzbittel L."/>
            <person name="Childs K.L."/>
            <person name="Yandell M."/>
            <person name="Gundlach H."/>
            <person name="Mayer K.F."/>
            <person name="Schwartz D.C."/>
            <person name="Town C.D."/>
        </authorList>
    </citation>
    <scope>GENOME REANNOTATION</scope>
    <source>
        <strain evidence="2 3">cv. Jemalong A17</strain>
    </source>
</reference>
<name>G7IAC1_MEDTR</name>
<evidence type="ECO:0000313" key="1">
    <source>
        <dbReference type="EMBL" id="AES61502.1"/>
    </source>
</evidence>
<evidence type="ECO:0000313" key="2">
    <source>
        <dbReference type="EnsemblPlants" id="AES61502"/>
    </source>
</evidence>
<dbReference type="EMBL" id="CM001217">
    <property type="protein sequence ID" value="AES61502.1"/>
    <property type="molecule type" value="Genomic_DNA"/>
</dbReference>
<dbReference type="PANTHER" id="PTHR48462:SF1">
    <property type="entry name" value="PROTEIN, PUTATIVE-RELATED"/>
    <property type="match status" value="1"/>
</dbReference>
<proteinExistence type="predicted"/>
<gene>
    <name evidence="1" type="ordered locus">MTR_1g084930</name>
</gene>
<sequence length="125" mass="14538">MDTFGDHTLHCKEIHDFKYIHDFVRYVLLDILRRTRLLVKKETLVNFLLDSLDEGSALTPTDVMVYRQQFIYFKAFEIVCCEFVTITHANKLQRVEQEKVVIKSKYFQVAAATATATTNSDLSVK</sequence>
<protein>
    <submittedName>
        <fullName evidence="1 2">Uncharacterized protein</fullName>
    </submittedName>
</protein>
<dbReference type="EnsemblPlants" id="AES61502">
    <property type="protein sequence ID" value="AES61502"/>
    <property type="gene ID" value="MTR_1g084930"/>
</dbReference>
<reference evidence="1 3" key="1">
    <citation type="journal article" date="2011" name="Nature">
        <title>The Medicago genome provides insight into the evolution of rhizobial symbioses.</title>
        <authorList>
            <person name="Young N.D."/>
            <person name="Debelle F."/>
            <person name="Oldroyd G.E."/>
            <person name="Geurts R."/>
            <person name="Cannon S.B."/>
            <person name="Udvardi M.K."/>
            <person name="Benedito V.A."/>
            <person name="Mayer K.F."/>
            <person name="Gouzy J."/>
            <person name="Schoof H."/>
            <person name="Van de Peer Y."/>
            <person name="Proost S."/>
            <person name="Cook D.R."/>
            <person name="Meyers B.C."/>
            <person name="Spannagl M."/>
            <person name="Cheung F."/>
            <person name="De Mita S."/>
            <person name="Krishnakumar V."/>
            <person name="Gundlach H."/>
            <person name="Zhou S."/>
            <person name="Mudge J."/>
            <person name="Bharti A.K."/>
            <person name="Murray J.D."/>
            <person name="Naoumkina M.A."/>
            <person name="Rosen B."/>
            <person name="Silverstein K.A."/>
            <person name="Tang H."/>
            <person name="Rombauts S."/>
            <person name="Zhao P.X."/>
            <person name="Zhou P."/>
            <person name="Barbe V."/>
            <person name="Bardou P."/>
            <person name="Bechner M."/>
            <person name="Bellec A."/>
            <person name="Berger A."/>
            <person name="Berges H."/>
            <person name="Bidwell S."/>
            <person name="Bisseling T."/>
            <person name="Choisne N."/>
            <person name="Couloux A."/>
            <person name="Denny R."/>
            <person name="Deshpande S."/>
            <person name="Dai X."/>
            <person name="Doyle J.J."/>
            <person name="Dudez A.M."/>
            <person name="Farmer A.D."/>
            <person name="Fouteau S."/>
            <person name="Franken C."/>
            <person name="Gibelin C."/>
            <person name="Gish J."/>
            <person name="Goldstein S."/>
            <person name="Gonzalez A.J."/>
            <person name="Green P.J."/>
            <person name="Hallab A."/>
            <person name="Hartog M."/>
            <person name="Hua A."/>
            <person name="Humphray S.J."/>
            <person name="Jeong D.H."/>
            <person name="Jing Y."/>
            <person name="Jocker A."/>
            <person name="Kenton S.M."/>
            <person name="Kim D.J."/>
            <person name="Klee K."/>
            <person name="Lai H."/>
            <person name="Lang C."/>
            <person name="Lin S."/>
            <person name="Macmil S.L."/>
            <person name="Magdelenat G."/>
            <person name="Matthews L."/>
            <person name="McCorrison J."/>
            <person name="Monaghan E.L."/>
            <person name="Mun J.H."/>
            <person name="Najar F.Z."/>
            <person name="Nicholson C."/>
            <person name="Noirot C."/>
            <person name="O'Bleness M."/>
            <person name="Paule C.R."/>
            <person name="Poulain J."/>
            <person name="Prion F."/>
            <person name="Qin B."/>
            <person name="Qu C."/>
            <person name="Retzel E.F."/>
            <person name="Riddle C."/>
            <person name="Sallet E."/>
            <person name="Samain S."/>
            <person name="Samson N."/>
            <person name="Sanders I."/>
            <person name="Saurat O."/>
            <person name="Scarpelli C."/>
            <person name="Schiex T."/>
            <person name="Segurens B."/>
            <person name="Severin A.J."/>
            <person name="Sherrier D.J."/>
            <person name="Shi R."/>
            <person name="Sims S."/>
            <person name="Singer S.R."/>
            <person name="Sinharoy S."/>
            <person name="Sterck L."/>
            <person name="Viollet A."/>
            <person name="Wang B.B."/>
            <person name="Wang K."/>
            <person name="Wang M."/>
            <person name="Wang X."/>
            <person name="Warfsmann J."/>
            <person name="Weissenbach J."/>
            <person name="White D.D."/>
            <person name="White J.D."/>
            <person name="Wiley G.B."/>
            <person name="Wincker P."/>
            <person name="Xing Y."/>
            <person name="Yang L."/>
            <person name="Yao Z."/>
            <person name="Ying F."/>
            <person name="Zhai J."/>
            <person name="Zhou L."/>
            <person name="Zuber A."/>
            <person name="Denarie J."/>
            <person name="Dixon R.A."/>
            <person name="May G.D."/>
            <person name="Schwartz D.C."/>
            <person name="Rogers J."/>
            <person name="Quetier F."/>
            <person name="Town C.D."/>
            <person name="Roe B.A."/>
        </authorList>
    </citation>
    <scope>NUCLEOTIDE SEQUENCE [LARGE SCALE GENOMIC DNA]</scope>
    <source>
        <strain evidence="1">A17</strain>
        <strain evidence="2 3">cv. Jemalong A17</strain>
    </source>
</reference>